<dbReference type="Proteomes" id="UP001194580">
    <property type="component" value="Unassembled WGS sequence"/>
</dbReference>
<evidence type="ECO:0000256" key="2">
    <source>
        <dbReference type="SAM" id="MobiDB-lite"/>
    </source>
</evidence>
<feature type="compositionally biased region" description="Basic and acidic residues" evidence="2">
    <location>
        <begin position="765"/>
        <end position="774"/>
    </location>
</feature>
<evidence type="ECO:0000313" key="3">
    <source>
        <dbReference type="EMBL" id="KAG0270893.1"/>
    </source>
</evidence>
<dbReference type="EMBL" id="JAAAIL010001284">
    <property type="protein sequence ID" value="KAG0270893.1"/>
    <property type="molecule type" value="Genomic_DNA"/>
</dbReference>
<feature type="region of interest" description="Disordered" evidence="2">
    <location>
        <begin position="1153"/>
        <end position="1180"/>
    </location>
</feature>
<feature type="compositionally biased region" description="Low complexity" evidence="2">
    <location>
        <begin position="1158"/>
        <end position="1173"/>
    </location>
</feature>
<feature type="compositionally biased region" description="Basic and acidic residues" evidence="2">
    <location>
        <begin position="385"/>
        <end position="395"/>
    </location>
</feature>
<evidence type="ECO:0000256" key="1">
    <source>
        <dbReference type="SAM" id="Coils"/>
    </source>
</evidence>
<feature type="compositionally biased region" description="Polar residues" evidence="2">
    <location>
        <begin position="928"/>
        <end position="938"/>
    </location>
</feature>
<evidence type="ECO:0008006" key="5">
    <source>
        <dbReference type="Google" id="ProtNLM"/>
    </source>
</evidence>
<dbReference type="Gene3D" id="1.10.443.20">
    <property type="entry name" value="Centromere DNA-binding protein complex CBF3 subunit, domain 2"/>
    <property type="match status" value="1"/>
</dbReference>
<dbReference type="AlphaFoldDB" id="A0AAD4D7B7"/>
<evidence type="ECO:0000313" key="4">
    <source>
        <dbReference type="Proteomes" id="UP001194580"/>
    </source>
</evidence>
<dbReference type="InterPro" id="IPR038279">
    <property type="entry name" value="Ndc10_dom2_sf"/>
</dbReference>
<feature type="region of interest" description="Disordered" evidence="2">
    <location>
        <begin position="1096"/>
        <end position="1121"/>
    </location>
</feature>
<sequence length="1180" mass="131676">MREWCIRKEYTDGDWVTREKYIAYAKELTAPQSHTDNDTPRLSIKPLFVRPRIGQNAQRASLGTVESYLRAVRVLYKSQCLVDGIIPNPDEGLGKAEVDATLKDYDKLLRYTTLKKIGKVGKDEGGEEEGSEDEGGENEGDQDNDDNTDDEDDASRESNPSREGSVPQEETSRQQDEPSSTAPSVQESRQQSGNEQNGKNDEQHNNKSDSNRGKAKSKRSLRDLSPISQRQDRHFIFAGASQRHHLSHQTQWKEWCIRKRYTDGHRVTSQKFIAYAKELTAREEYYDKDNPHLCVKPFIVNAHKGSDARRASKSTVRAALTAVRALYMDQCTLEKVAANVIVDLAKTAIDAILADYENLLKSDPSLPRIVSPGVQDVVTVHQDVERRDSKLHEDVQQEAEYQEEEHQEKEHQELVRQETVRQEVALQADAQSRDPERRYSMALLRKSMKTLWTPKTKYSSRGNSWMFAQRDRFRLAYGFFETDTGINLAALLPPQLYHLQIRSEHDGQVANAVAVVADWRKAYSDSERSEHEGESNLISQFAGSMYTNFGARPYQAFFDLLTRSPSPAQSKYKKLPPVLLTTTLSQKAVFSLSRNRILPPADLQRQLFPFVEDFYDDSKDWKMWVENIMMDRPEDANRLRERERDNEYYRADYPTIRLLLFVAGLRKVILQDFAAMLAGEGGEEGEKRMGYDHIFAIKHPALSSLAFREFATHLREAMVADPTEHTKTVPETSQSAEEATIQNLQVQEPASLATRTRSATGIRQASEESHRDSFVDGATDTEIAMVEEQPLSREESLPFAARTQSQSIETDGLLRAIQELCARVASLEQQEKPAQDTYLPTPTSTTTTILNRVSTNAVSQVKDSSMNMDTTMQVDMDVDLAVTADRGANGNIINTKADSERLLQENQTLRDKVAALERVNRELAELNQVRQQQTSSRTPEPPVLSARAASAPRSRMVSAAHNGYTSGSGRRGGGPAYFSPVSAVQDHHSTLSTFKTVSNNIISNQSTNSNRSSGSETPTCLRQEVQDLRNQLASLEKEEQQSLDYATVAIESVEFLDNKVNQIEQSMHGLWSMIARNEAAKFAASLNTSGSLTAAAAVSSGGPRSPSFGLSSLPPPPLTGATAAAAFPEQYQHQHQDPFGRLTARLGVDSSPLRSRVASAGSSTASATNAASSVHGKMRS</sequence>
<comment type="caution">
    <text evidence="3">The sequence shown here is derived from an EMBL/GenBank/DDBJ whole genome shotgun (WGS) entry which is preliminary data.</text>
</comment>
<feature type="compositionally biased region" description="Acidic residues" evidence="2">
    <location>
        <begin position="125"/>
        <end position="154"/>
    </location>
</feature>
<feature type="compositionally biased region" description="Low complexity" evidence="2">
    <location>
        <begin position="945"/>
        <end position="960"/>
    </location>
</feature>
<feature type="compositionally biased region" description="Basic and acidic residues" evidence="2">
    <location>
        <begin position="198"/>
        <end position="212"/>
    </location>
</feature>
<accession>A0AAD4D7B7</accession>
<reference evidence="3" key="1">
    <citation type="journal article" date="2020" name="Fungal Divers.">
        <title>Resolving the Mortierellaceae phylogeny through synthesis of multi-gene phylogenetics and phylogenomics.</title>
        <authorList>
            <person name="Vandepol N."/>
            <person name="Liber J."/>
            <person name="Desiro A."/>
            <person name="Na H."/>
            <person name="Kennedy M."/>
            <person name="Barry K."/>
            <person name="Grigoriev I.V."/>
            <person name="Miller A.N."/>
            <person name="O'Donnell K."/>
            <person name="Stajich J.E."/>
            <person name="Bonito G."/>
        </authorList>
    </citation>
    <scope>NUCLEOTIDE SEQUENCE</scope>
    <source>
        <strain evidence="3">NRRL 28262</strain>
    </source>
</reference>
<protein>
    <recommendedName>
        <fullName evidence="5">Ndc10 domain-containing protein</fullName>
    </recommendedName>
</protein>
<keyword evidence="4" id="KW-1185">Reference proteome</keyword>
<keyword evidence="1" id="KW-0175">Coiled coil</keyword>
<feature type="compositionally biased region" description="Polar residues" evidence="2">
    <location>
        <begin position="177"/>
        <end position="197"/>
    </location>
</feature>
<gene>
    <name evidence="3" type="ORF">BGZ95_001384</name>
</gene>
<feature type="compositionally biased region" description="Basic and acidic residues" evidence="2">
    <location>
        <begin position="404"/>
        <end position="414"/>
    </location>
</feature>
<name>A0AAD4D7B7_9FUNG</name>
<feature type="compositionally biased region" description="Polar residues" evidence="2">
    <location>
        <begin position="747"/>
        <end position="763"/>
    </location>
</feature>
<dbReference type="GO" id="GO:0003677">
    <property type="term" value="F:DNA binding"/>
    <property type="evidence" value="ECO:0007669"/>
    <property type="project" value="InterPro"/>
</dbReference>
<feature type="compositionally biased region" description="Low complexity" evidence="2">
    <location>
        <begin position="1099"/>
        <end position="1112"/>
    </location>
</feature>
<proteinExistence type="predicted"/>
<feature type="region of interest" description="Disordered" evidence="2">
    <location>
        <begin position="385"/>
        <end position="414"/>
    </location>
</feature>
<feature type="region of interest" description="Disordered" evidence="2">
    <location>
        <begin position="926"/>
        <end position="971"/>
    </location>
</feature>
<feature type="coiled-coil region" evidence="1">
    <location>
        <begin position="1018"/>
        <end position="1045"/>
    </location>
</feature>
<organism evidence="3 4">
    <name type="scientific">Linnemannia exigua</name>
    <dbReference type="NCBI Taxonomy" id="604196"/>
    <lineage>
        <taxon>Eukaryota</taxon>
        <taxon>Fungi</taxon>
        <taxon>Fungi incertae sedis</taxon>
        <taxon>Mucoromycota</taxon>
        <taxon>Mortierellomycotina</taxon>
        <taxon>Mortierellomycetes</taxon>
        <taxon>Mortierellales</taxon>
        <taxon>Mortierellaceae</taxon>
        <taxon>Linnemannia</taxon>
    </lineage>
</organism>
<feature type="region of interest" description="Disordered" evidence="2">
    <location>
        <begin position="747"/>
        <end position="774"/>
    </location>
</feature>
<feature type="region of interest" description="Disordered" evidence="2">
    <location>
        <begin position="120"/>
        <end position="228"/>
    </location>
</feature>